<feature type="compositionally biased region" description="Polar residues" evidence="1">
    <location>
        <begin position="70"/>
        <end position="87"/>
    </location>
</feature>
<evidence type="ECO:0000256" key="1">
    <source>
        <dbReference type="SAM" id="MobiDB-lite"/>
    </source>
</evidence>
<proteinExistence type="predicted"/>
<reference evidence="3" key="1">
    <citation type="journal article" date="2019" name="Int. J. Syst. Evol. Microbiol.">
        <title>The Global Catalogue of Microorganisms (GCM) 10K type strain sequencing project: providing services to taxonomists for standard genome sequencing and annotation.</title>
        <authorList>
            <consortium name="The Broad Institute Genomics Platform"/>
            <consortium name="The Broad Institute Genome Sequencing Center for Infectious Disease"/>
            <person name="Wu L."/>
            <person name="Ma J."/>
        </authorList>
    </citation>
    <scope>NUCLEOTIDE SEQUENCE [LARGE SCALE GENOMIC DNA]</scope>
    <source>
        <strain evidence="3">JCM 31486</strain>
    </source>
</reference>
<dbReference type="Proteomes" id="UP001597045">
    <property type="component" value="Unassembled WGS sequence"/>
</dbReference>
<name>A0ABW3M605_9PSEU</name>
<evidence type="ECO:0000313" key="2">
    <source>
        <dbReference type="EMBL" id="MFD1045978.1"/>
    </source>
</evidence>
<evidence type="ECO:0000313" key="3">
    <source>
        <dbReference type="Proteomes" id="UP001597045"/>
    </source>
</evidence>
<gene>
    <name evidence="2" type="ORF">ACFQ1S_10590</name>
</gene>
<protein>
    <submittedName>
        <fullName evidence="2">Uncharacterized protein</fullName>
    </submittedName>
</protein>
<keyword evidence="3" id="KW-1185">Reference proteome</keyword>
<feature type="region of interest" description="Disordered" evidence="1">
    <location>
        <begin position="70"/>
        <end position="99"/>
    </location>
</feature>
<sequence>GGFSLYLDQRDDRLFVLSTGHSTSLDTIVQVEEGNTVKLTVATVGVLAWLGMQLISLFTDGETHNTAQKLPVSSTAPQPGTNGNQPQANPPQEPKFGDPVAPKTVAVYALKGDDKDNAGTVKRVTDKNPKTTWNTVKYKKPFPALRDGIGIVATFADEVKLGKVSIDSPSAGTVVEIRSADSANPKFDDTKVLGTATLVDGTTDITLKDAQPGKYVLIWVTKLGTDDNDQNVSQFREITFAPVS</sequence>
<organism evidence="2 3">
    <name type="scientific">Kibdelosporangium lantanae</name>
    <dbReference type="NCBI Taxonomy" id="1497396"/>
    <lineage>
        <taxon>Bacteria</taxon>
        <taxon>Bacillati</taxon>
        <taxon>Actinomycetota</taxon>
        <taxon>Actinomycetes</taxon>
        <taxon>Pseudonocardiales</taxon>
        <taxon>Pseudonocardiaceae</taxon>
        <taxon>Kibdelosporangium</taxon>
    </lineage>
</organism>
<comment type="caution">
    <text evidence="2">The sequence shown here is derived from an EMBL/GenBank/DDBJ whole genome shotgun (WGS) entry which is preliminary data.</text>
</comment>
<feature type="non-terminal residue" evidence="2">
    <location>
        <position position="1"/>
    </location>
</feature>
<dbReference type="EMBL" id="JBHTIS010000474">
    <property type="protein sequence ID" value="MFD1045978.1"/>
    <property type="molecule type" value="Genomic_DNA"/>
</dbReference>
<accession>A0ABW3M605</accession>